<keyword evidence="1" id="KW-0472">Membrane</keyword>
<protein>
    <recommendedName>
        <fullName evidence="2">Holliday junction resolvase-related domain-containing protein</fullName>
    </recommendedName>
</protein>
<keyword evidence="1" id="KW-0812">Transmembrane</keyword>
<dbReference type="AlphaFoldDB" id="Q8TKK5"/>
<keyword evidence="4" id="KW-1185">Reference proteome</keyword>
<dbReference type="EnsemblBacteria" id="AAM06767">
    <property type="protein sequence ID" value="AAM06767"/>
    <property type="gene ID" value="MA_3400"/>
</dbReference>
<dbReference type="InParanoid" id="Q8TKK5"/>
<evidence type="ECO:0000259" key="2">
    <source>
        <dbReference type="Pfam" id="PF10107"/>
    </source>
</evidence>
<dbReference type="InterPro" id="IPR028300">
    <property type="entry name" value="Holliday_junct_resolvase-rel"/>
</dbReference>
<feature type="domain" description="Holliday junction resolvase-related" evidence="2">
    <location>
        <begin position="24"/>
        <end position="173"/>
    </location>
</feature>
<proteinExistence type="predicted"/>
<evidence type="ECO:0000256" key="1">
    <source>
        <dbReference type="SAM" id="Phobius"/>
    </source>
</evidence>
<dbReference type="HOGENOM" id="CLU_105716_1_1_2"/>
<evidence type="ECO:0000313" key="3">
    <source>
        <dbReference type="EMBL" id="AAM06767.1"/>
    </source>
</evidence>
<dbReference type="InterPro" id="IPR019287">
    <property type="entry name" value="Hday_junct_resolvase-rel_dom"/>
</dbReference>
<dbReference type="KEGG" id="mac:MA_3400"/>
<sequence>MKNPTLPGEIAVDDWMILTLILFLALLIVYLLVKYIKLKGRVESRARDLYEAWQTREMERQVSEKADTLFRTWKLDEEKKIRQDAVKKSEAVIRGKVTEHLIPYFPDFEYNPKDARFLGTPVDFIVFDGLSEGKMNKVVFVEVKSGKTGVLSQREKLVRECIDRGRVSYEIIHNRE</sequence>
<name>Q8TKK5_METAC</name>
<accession>Q8TKK5</accession>
<evidence type="ECO:0000313" key="4">
    <source>
        <dbReference type="Proteomes" id="UP000002487"/>
    </source>
</evidence>
<dbReference type="EMBL" id="AE010299">
    <property type="protein sequence ID" value="AAM06767.1"/>
    <property type="molecule type" value="Genomic_DNA"/>
</dbReference>
<keyword evidence="1" id="KW-1133">Transmembrane helix</keyword>
<feature type="transmembrane region" description="Helical" evidence="1">
    <location>
        <begin position="15"/>
        <end position="33"/>
    </location>
</feature>
<dbReference type="Proteomes" id="UP000002487">
    <property type="component" value="Chromosome"/>
</dbReference>
<organism evidence="3 4">
    <name type="scientific">Methanosarcina acetivorans (strain ATCC 35395 / DSM 2834 / JCM 12185 / C2A)</name>
    <dbReference type="NCBI Taxonomy" id="188937"/>
    <lineage>
        <taxon>Archaea</taxon>
        <taxon>Methanobacteriati</taxon>
        <taxon>Methanobacteriota</taxon>
        <taxon>Stenosarchaea group</taxon>
        <taxon>Methanomicrobia</taxon>
        <taxon>Methanosarcinales</taxon>
        <taxon>Methanosarcinaceae</taxon>
        <taxon>Methanosarcina</taxon>
    </lineage>
</organism>
<dbReference type="STRING" id="188937.MA_3400"/>
<dbReference type="Pfam" id="PF10107">
    <property type="entry name" value="Endonuc_Holl"/>
    <property type="match status" value="1"/>
</dbReference>
<dbReference type="PIRSF" id="PIRSF014735">
    <property type="entry name" value="UCP014735"/>
    <property type="match status" value="1"/>
</dbReference>
<gene>
    <name evidence="3" type="ordered locus">MA_3400</name>
</gene>
<reference evidence="3 4" key="1">
    <citation type="journal article" date="2002" name="Genome Res.">
        <title>The genome of Methanosarcina acetivorans reveals extensive metabolic and physiological diversity.</title>
        <authorList>
            <person name="Galagan J.E."/>
            <person name="Nusbaum C."/>
            <person name="Roy A."/>
            <person name="Endrizzi M.G."/>
            <person name="Macdonald P."/>
            <person name="FitzHugh W."/>
            <person name="Calvo S."/>
            <person name="Engels R."/>
            <person name="Smirnov S."/>
            <person name="Atnoor D."/>
            <person name="Brown A."/>
            <person name="Allen N."/>
            <person name="Naylor J."/>
            <person name="Stange-Thomann N."/>
            <person name="DeArellano K."/>
            <person name="Johnson R."/>
            <person name="Linton L."/>
            <person name="McEwan P."/>
            <person name="McKernan K."/>
            <person name="Talamas J."/>
            <person name="Tirrell A."/>
            <person name="Ye W."/>
            <person name="Zimmer A."/>
            <person name="Barber R.D."/>
            <person name="Cann I."/>
            <person name="Graham D.E."/>
            <person name="Grahame D.A."/>
            <person name="Guss A."/>
            <person name="Hedderich R."/>
            <person name="Ingram-Smith C."/>
            <person name="Kuettner C.H."/>
            <person name="Krzycki J.A."/>
            <person name="Leigh J.A."/>
            <person name="Li W."/>
            <person name="Liu J."/>
            <person name="Mukhopadhyay B."/>
            <person name="Reeve J.N."/>
            <person name="Smith K."/>
            <person name="Springer T.A."/>
            <person name="Umayam L.A."/>
            <person name="White O."/>
            <person name="White R.H."/>
            <person name="de Macario E.C."/>
            <person name="Ferry J.G."/>
            <person name="Jarrell K.F."/>
            <person name="Jing H."/>
            <person name="Macario A.J.L."/>
            <person name="Paulsen I."/>
            <person name="Pritchett M."/>
            <person name="Sowers K.R."/>
            <person name="Swanson R.V."/>
            <person name="Zinder S.H."/>
            <person name="Lander E."/>
            <person name="Metcalf W.W."/>
            <person name="Birren B."/>
        </authorList>
    </citation>
    <scope>NUCLEOTIDE SEQUENCE [LARGE SCALE GENOMIC DNA]</scope>
    <source>
        <strain evidence="4">ATCC 35395 / DSM 2834 / JCM 12185 / C2A</strain>
    </source>
</reference>